<dbReference type="OMA" id="MVAVRYK"/>
<dbReference type="EMBL" id="CAQQ02142907">
    <property type="status" value="NOT_ANNOTATED_CDS"/>
    <property type="molecule type" value="Genomic_DNA"/>
</dbReference>
<protein>
    <submittedName>
        <fullName evidence="1">Uncharacterized protein</fullName>
    </submittedName>
</protein>
<keyword evidence="2" id="KW-1185">Reference proteome</keyword>
<reference evidence="2" key="1">
    <citation type="submission" date="2013-02" db="EMBL/GenBank/DDBJ databases">
        <authorList>
            <person name="Hughes D."/>
        </authorList>
    </citation>
    <scope>NUCLEOTIDE SEQUENCE</scope>
    <source>
        <strain>Durham</strain>
        <strain evidence="2">NC isolate 2 -- Noor lab</strain>
    </source>
</reference>
<dbReference type="InterPro" id="IPR032007">
    <property type="entry name" value="DUF4791"/>
</dbReference>
<name>T1GNP0_MEGSC</name>
<reference evidence="1" key="2">
    <citation type="submission" date="2015-06" db="UniProtKB">
        <authorList>
            <consortium name="EnsemblMetazoa"/>
        </authorList>
    </citation>
    <scope>IDENTIFICATION</scope>
</reference>
<evidence type="ECO:0000313" key="1">
    <source>
        <dbReference type="EnsemblMetazoa" id="MESCA005198-PA"/>
    </source>
</evidence>
<dbReference type="Proteomes" id="UP000015102">
    <property type="component" value="Unassembled WGS sequence"/>
</dbReference>
<sequence>MLLTQMVAVRYKSKPKNAFQMMDGFYKPASSISHLILAGASGFALKKLSSEFPLALTSFSLLISHGILGTIKFTSIEQNNVIRKLYDQSTLLLVILPISSLNAELFRLAGYSNGFVIGHLFSSLIPLLTQFFLGDFNRLVIDGILAGNLISMMYYSVMHDPGTWSGGLAMMTGLNRFVFEKVASRYDVPLSDINSVGQIFFTMFALGALNDTKTFAFFTQIFM</sequence>
<accession>T1GNP0</accession>
<dbReference type="Pfam" id="PF16039">
    <property type="entry name" value="DUF4791"/>
    <property type="match status" value="1"/>
</dbReference>
<dbReference type="EnsemblMetazoa" id="MESCA005198-RA">
    <property type="protein sequence ID" value="MESCA005198-PA"/>
    <property type="gene ID" value="MESCA005198"/>
</dbReference>
<organism evidence="1 2">
    <name type="scientific">Megaselia scalaris</name>
    <name type="common">Humpbacked fly</name>
    <name type="synonym">Phora scalaris</name>
    <dbReference type="NCBI Taxonomy" id="36166"/>
    <lineage>
        <taxon>Eukaryota</taxon>
        <taxon>Metazoa</taxon>
        <taxon>Ecdysozoa</taxon>
        <taxon>Arthropoda</taxon>
        <taxon>Hexapoda</taxon>
        <taxon>Insecta</taxon>
        <taxon>Pterygota</taxon>
        <taxon>Neoptera</taxon>
        <taxon>Endopterygota</taxon>
        <taxon>Diptera</taxon>
        <taxon>Brachycera</taxon>
        <taxon>Muscomorpha</taxon>
        <taxon>Platypezoidea</taxon>
        <taxon>Phoridae</taxon>
        <taxon>Megaseliini</taxon>
        <taxon>Megaselia</taxon>
    </lineage>
</organism>
<dbReference type="HOGENOM" id="CLU_1241373_0_0_1"/>
<proteinExistence type="predicted"/>
<dbReference type="EMBL" id="CAQQ02142908">
    <property type="status" value="NOT_ANNOTATED_CDS"/>
    <property type="molecule type" value="Genomic_DNA"/>
</dbReference>
<dbReference type="AlphaFoldDB" id="T1GNP0"/>
<evidence type="ECO:0000313" key="2">
    <source>
        <dbReference type="Proteomes" id="UP000015102"/>
    </source>
</evidence>